<accession>A0A6N7V2V6</accession>
<dbReference type="NCBIfam" id="TIGR02872">
    <property type="entry name" value="spore_ytvI"/>
    <property type="match status" value="1"/>
</dbReference>
<dbReference type="RefSeq" id="WP_154478129.1">
    <property type="nucleotide sequence ID" value="NZ_VULY01000018.1"/>
</dbReference>
<feature type="transmembrane region" description="Helical" evidence="6">
    <location>
        <begin position="238"/>
        <end position="265"/>
    </location>
</feature>
<keyword evidence="3 6" id="KW-0812">Transmembrane</keyword>
<feature type="transmembrane region" description="Helical" evidence="6">
    <location>
        <begin position="174"/>
        <end position="193"/>
    </location>
</feature>
<dbReference type="Pfam" id="PF01594">
    <property type="entry name" value="AI-2E_transport"/>
    <property type="match status" value="1"/>
</dbReference>
<comment type="similarity">
    <text evidence="2">Belongs to the autoinducer-2 exporter (AI-2E) (TC 2.A.86) family.</text>
</comment>
<dbReference type="InterPro" id="IPR014227">
    <property type="entry name" value="YtvI-like"/>
</dbReference>
<feature type="transmembrane region" description="Helical" evidence="6">
    <location>
        <begin position="75"/>
        <end position="98"/>
    </location>
</feature>
<comment type="subcellular location">
    <subcellularLocation>
        <location evidence="1">Membrane</location>
        <topology evidence="1">Multi-pass membrane protein</topology>
    </subcellularLocation>
</comment>
<comment type="caution">
    <text evidence="7">The sequence shown here is derived from an EMBL/GenBank/DDBJ whole genome shotgun (WGS) entry which is preliminary data.</text>
</comment>
<proteinExistence type="inferred from homology"/>
<protein>
    <submittedName>
        <fullName evidence="7">Sporulation integral membrane protein YtvI</fullName>
    </submittedName>
</protein>
<evidence type="ECO:0000256" key="4">
    <source>
        <dbReference type="ARBA" id="ARBA00022989"/>
    </source>
</evidence>
<dbReference type="PANTHER" id="PTHR21716:SF68">
    <property type="entry name" value="TRANSPORT PROTEIN YTVI-RELATED"/>
    <property type="match status" value="1"/>
</dbReference>
<dbReference type="GO" id="GO:0016020">
    <property type="term" value="C:membrane"/>
    <property type="evidence" value="ECO:0007669"/>
    <property type="project" value="UniProtKB-SubCell"/>
</dbReference>
<sequence>MKEDNHTLRSDQRPYWKVIVSLTFSLLGTLLFIVAGVKLLSFFMPFVVGWFLAYLASPLVNWLEKRLKIVKKLGSAFIIILVLAVVIFLIYVAGSWIWKEISSLSQNIPNMYGELEKGLQQIGSNLKGIFEKLPEGIQSGLDSSIKNLDKTMGEIISKISTPTVTAAGNAAKKIPSMLISTIVTVISAYFLIAEREEVLRWSKKVTPDPIVKRMSLVMSNLKYAVGGYFKAQFKIMGVVFVLLLAGFSITGVRFSALLALAVALLDFLPFFGTGTALIPWAVYKLMVGNYKMAIALVILYAVTQLARQLIQPKLVGDSIGMNPLITLVLLYGGYKLGGVAAMIFAVPVGMIVINLYKAGAFDYILDDIKILADGIMKLRKP</sequence>
<dbReference type="Proteomes" id="UP000434409">
    <property type="component" value="Unassembled WGS sequence"/>
</dbReference>
<dbReference type="EMBL" id="VULY01000018">
    <property type="protein sequence ID" value="MSR94450.1"/>
    <property type="molecule type" value="Genomic_DNA"/>
</dbReference>
<keyword evidence="8" id="KW-1185">Reference proteome</keyword>
<gene>
    <name evidence="7" type="primary">ytvI</name>
    <name evidence="7" type="ORF">FYJ34_09320</name>
</gene>
<dbReference type="AlphaFoldDB" id="A0A6N7V2V6"/>
<dbReference type="PANTHER" id="PTHR21716">
    <property type="entry name" value="TRANSMEMBRANE PROTEIN"/>
    <property type="match status" value="1"/>
</dbReference>
<feature type="transmembrane region" description="Helical" evidence="6">
    <location>
        <begin position="42"/>
        <end position="63"/>
    </location>
</feature>
<evidence type="ECO:0000256" key="1">
    <source>
        <dbReference type="ARBA" id="ARBA00004141"/>
    </source>
</evidence>
<keyword evidence="4 6" id="KW-1133">Transmembrane helix</keyword>
<feature type="transmembrane region" description="Helical" evidence="6">
    <location>
        <begin position="277"/>
        <end position="302"/>
    </location>
</feature>
<name>A0A6N7V2V6_9FIRM</name>
<evidence type="ECO:0000256" key="3">
    <source>
        <dbReference type="ARBA" id="ARBA00022692"/>
    </source>
</evidence>
<keyword evidence="5 6" id="KW-0472">Membrane</keyword>
<dbReference type="InterPro" id="IPR002549">
    <property type="entry name" value="AI-2E-like"/>
</dbReference>
<feature type="transmembrane region" description="Helical" evidence="6">
    <location>
        <begin position="15"/>
        <end position="36"/>
    </location>
</feature>
<dbReference type="GO" id="GO:0055085">
    <property type="term" value="P:transmembrane transport"/>
    <property type="evidence" value="ECO:0007669"/>
    <property type="project" value="TreeGrafter"/>
</dbReference>
<organism evidence="7 8">
    <name type="scientific">Suipraeoptans intestinalis</name>
    <dbReference type="NCBI Taxonomy" id="2606628"/>
    <lineage>
        <taxon>Bacteria</taxon>
        <taxon>Bacillati</taxon>
        <taxon>Bacillota</taxon>
        <taxon>Clostridia</taxon>
        <taxon>Lachnospirales</taxon>
        <taxon>Lachnospiraceae</taxon>
        <taxon>Suipraeoptans</taxon>
    </lineage>
</organism>
<evidence type="ECO:0000313" key="7">
    <source>
        <dbReference type="EMBL" id="MSR94450.1"/>
    </source>
</evidence>
<evidence type="ECO:0000256" key="6">
    <source>
        <dbReference type="SAM" id="Phobius"/>
    </source>
</evidence>
<evidence type="ECO:0000256" key="5">
    <source>
        <dbReference type="ARBA" id="ARBA00023136"/>
    </source>
</evidence>
<evidence type="ECO:0000256" key="2">
    <source>
        <dbReference type="ARBA" id="ARBA00009773"/>
    </source>
</evidence>
<evidence type="ECO:0000313" key="8">
    <source>
        <dbReference type="Proteomes" id="UP000434409"/>
    </source>
</evidence>
<reference evidence="7 8" key="1">
    <citation type="submission" date="2019-08" db="EMBL/GenBank/DDBJ databases">
        <title>In-depth cultivation of the pig gut microbiome towards novel bacterial diversity and tailored functional studies.</title>
        <authorList>
            <person name="Wylensek D."/>
            <person name="Hitch T.C.A."/>
            <person name="Clavel T."/>
        </authorList>
    </citation>
    <scope>NUCLEOTIDE SEQUENCE [LARGE SCALE GENOMIC DNA]</scope>
    <source>
        <strain evidence="7 8">68-1-5</strain>
    </source>
</reference>